<dbReference type="AlphaFoldDB" id="A0A7S2HBW0"/>
<feature type="compositionally biased region" description="Basic and acidic residues" evidence="1">
    <location>
        <begin position="122"/>
        <end position="147"/>
    </location>
</feature>
<feature type="region of interest" description="Disordered" evidence="1">
    <location>
        <begin position="56"/>
        <end position="214"/>
    </location>
</feature>
<reference evidence="2" key="1">
    <citation type="submission" date="2021-01" db="EMBL/GenBank/DDBJ databases">
        <authorList>
            <person name="Corre E."/>
            <person name="Pelletier E."/>
            <person name="Niang G."/>
            <person name="Scheremetjew M."/>
            <person name="Finn R."/>
            <person name="Kale V."/>
            <person name="Holt S."/>
            <person name="Cochrane G."/>
            <person name="Meng A."/>
            <person name="Brown T."/>
            <person name="Cohen L."/>
        </authorList>
    </citation>
    <scope>NUCLEOTIDE SEQUENCE</scope>
    <source>
        <strain evidence="2">CCMP826</strain>
    </source>
</reference>
<feature type="compositionally biased region" description="Basic residues" evidence="1">
    <location>
        <begin position="8"/>
        <end position="17"/>
    </location>
</feature>
<evidence type="ECO:0000313" key="2">
    <source>
        <dbReference type="EMBL" id="CAD9486164.1"/>
    </source>
</evidence>
<feature type="compositionally biased region" description="Basic residues" evidence="1">
    <location>
        <begin position="91"/>
        <end position="100"/>
    </location>
</feature>
<sequence length="242" mass="27290">MNSSSLRRSQRRRHTTYKKGDLVEIVRDSGVSTGRLLRKASDSSSSNPLWVFSYVDGRRKNEEIPEKSLGKVIDSDNNSAATDNLNINDKKNRKGRASSKKKSEDVEVSNSNSSDDTSSKTGSDRKSDDASGKKRRGESSSDAQEHRLSKRTKTVSFKQQPKTHQRTTRVSTRSSARNNPTEELIVPPTDLMPERRGGSRRGGPRPSRKPDKNQEVVKVKLLTGTLYLYRGEHRRAEFIRFV</sequence>
<dbReference type="EMBL" id="HBGV01007637">
    <property type="protein sequence ID" value="CAD9486164.1"/>
    <property type="molecule type" value="Transcribed_RNA"/>
</dbReference>
<feature type="compositionally biased region" description="Basic and acidic residues" evidence="1">
    <location>
        <begin position="56"/>
        <end position="69"/>
    </location>
</feature>
<feature type="compositionally biased region" description="Basic residues" evidence="1">
    <location>
        <begin position="198"/>
        <end position="207"/>
    </location>
</feature>
<organism evidence="2">
    <name type="scientific">Helicotheca tamesis</name>
    <dbReference type="NCBI Taxonomy" id="374047"/>
    <lineage>
        <taxon>Eukaryota</taxon>
        <taxon>Sar</taxon>
        <taxon>Stramenopiles</taxon>
        <taxon>Ochrophyta</taxon>
        <taxon>Bacillariophyta</taxon>
        <taxon>Mediophyceae</taxon>
        <taxon>Lithodesmiophycidae</taxon>
        <taxon>Lithodesmiales</taxon>
        <taxon>Lithodesmiaceae</taxon>
        <taxon>Helicotheca</taxon>
    </lineage>
</organism>
<feature type="compositionally biased region" description="Polar residues" evidence="1">
    <location>
        <begin position="75"/>
        <end position="87"/>
    </location>
</feature>
<feature type="compositionally biased region" description="Low complexity" evidence="1">
    <location>
        <begin position="108"/>
        <end position="121"/>
    </location>
</feature>
<feature type="region of interest" description="Disordered" evidence="1">
    <location>
        <begin position="1"/>
        <end position="21"/>
    </location>
</feature>
<evidence type="ECO:0000256" key="1">
    <source>
        <dbReference type="SAM" id="MobiDB-lite"/>
    </source>
</evidence>
<protein>
    <submittedName>
        <fullName evidence="2">Uncharacterized protein</fullName>
    </submittedName>
</protein>
<accession>A0A7S2HBW0</accession>
<proteinExistence type="predicted"/>
<name>A0A7S2HBW0_9STRA</name>
<gene>
    <name evidence="2" type="ORF">HTAM1171_LOCUS4662</name>
</gene>